<dbReference type="EMBL" id="JAAGMR010000223">
    <property type="protein sequence ID" value="NEB93929.1"/>
    <property type="molecule type" value="Genomic_DNA"/>
</dbReference>
<gene>
    <name evidence="1" type="ORF">G3I21_19930</name>
</gene>
<name>A0A7K3QVQ8_9ACTN</name>
<dbReference type="InterPro" id="IPR046030">
    <property type="entry name" value="DUF5988"/>
</dbReference>
<dbReference type="Proteomes" id="UP000470520">
    <property type="component" value="Unassembled WGS sequence"/>
</dbReference>
<comment type="caution">
    <text evidence="1">The sequence shown here is derived from an EMBL/GenBank/DDBJ whole genome shotgun (WGS) entry which is preliminary data.</text>
</comment>
<sequence>MRGGPDWIAIPDVWEVSSLESEPKVKILCGNAYEHFVFSGLYSVHEGEEFPVYRWSCRTYVAE</sequence>
<dbReference type="AlphaFoldDB" id="A0A7K3QVQ8"/>
<evidence type="ECO:0000313" key="1">
    <source>
        <dbReference type="EMBL" id="NEB93929.1"/>
    </source>
</evidence>
<evidence type="ECO:0000313" key="2">
    <source>
        <dbReference type="Proteomes" id="UP000470520"/>
    </source>
</evidence>
<reference evidence="1 2" key="1">
    <citation type="submission" date="2020-01" db="EMBL/GenBank/DDBJ databases">
        <title>Insect and environment-associated Actinomycetes.</title>
        <authorList>
            <person name="Currrie C."/>
            <person name="Chevrette M."/>
            <person name="Carlson C."/>
            <person name="Stubbendieck R."/>
            <person name="Wendt-Pienkowski E."/>
        </authorList>
    </citation>
    <scope>NUCLEOTIDE SEQUENCE [LARGE SCALE GENOMIC DNA]</scope>
    <source>
        <strain evidence="1 2">SID7754</strain>
    </source>
</reference>
<accession>A0A7K3QVQ8</accession>
<protein>
    <submittedName>
        <fullName evidence="1">Uncharacterized protein</fullName>
    </submittedName>
</protein>
<dbReference type="Pfam" id="PF19450">
    <property type="entry name" value="DUF5988"/>
    <property type="match status" value="1"/>
</dbReference>
<proteinExistence type="predicted"/>
<organism evidence="1 2">
    <name type="scientific">Streptomyces bauhiniae</name>
    <dbReference type="NCBI Taxonomy" id="2340725"/>
    <lineage>
        <taxon>Bacteria</taxon>
        <taxon>Bacillati</taxon>
        <taxon>Actinomycetota</taxon>
        <taxon>Actinomycetes</taxon>
        <taxon>Kitasatosporales</taxon>
        <taxon>Streptomycetaceae</taxon>
        <taxon>Streptomyces</taxon>
    </lineage>
</organism>